<reference evidence="2" key="1">
    <citation type="submission" date="2023-04" db="EMBL/GenBank/DDBJ databases">
        <title>Black Yeasts Isolated from many extreme environments.</title>
        <authorList>
            <person name="Coleine C."/>
            <person name="Stajich J.E."/>
            <person name="Selbmann L."/>
        </authorList>
    </citation>
    <scope>NUCLEOTIDE SEQUENCE</scope>
    <source>
        <strain evidence="2">CCFEE 5312</strain>
    </source>
</reference>
<sequence>MKRGKPAVAAAGDVDTNPQTQSLLFTLPAELRNYVYTLVLQVDTLPAHTTLSKQRNRDPPSVLAMLESCRLIESEARGIFYSMNHFQIDFSGPQPLSASARAKTFPNTNSLTDFVDDLRRERLSAIRELTIIIADIESATSTLKMLRCCDGLKQMFLVVETPVVQGSMTSSTMVLQSRHEPPFIRKAMASLPTSVESISFDLVLLQGGPRRFLGREEMGGQAKELEADMKEMFATALEAVKARRRQDDEEPSRPEAATPS</sequence>
<dbReference type="AlphaFoldDB" id="A0AAJ0DG12"/>
<gene>
    <name evidence="2" type="ORF">LTR09_009037</name>
</gene>
<keyword evidence="3" id="KW-1185">Reference proteome</keyword>
<accession>A0AAJ0DG12</accession>
<feature type="region of interest" description="Disordered" evidence="1">
    <location>
        <begin position="241"/>
        <end position="260"/>
    </location>
</feature>
<evidence type="ECO:0000256" key="1">
    <source>
        <dbReference type="SAM" id="MobiDB-lite"/>
    </source>
</evidence>
<dbReference type="Proteomes" id="UP001271007">
    <property type="component" value="Unassembled WGS sequence"/>
</dbReference>
<protein>
    <submittedName>
        <fullName evidence="2">Uncharacterized protein</fullName>
    </submittedName>
</protein>
<evidence type="ECO:0000313" key="2">
    <source>
        <dbReference type="EMBL" id="KAK3049616.1"/>
    </source>
</evidence>
<name>A0AAJ0DG12_9PEZI</name>
<dbReference type="PANTHER" id="PTHR38790:SF9">
    <property type="entry name" value="F-BOX DOMAIN-CONTAINING PROTEIN"/>
    <property type="match status" value="1"/>
</dbReference>
<evidence type="ECO:0000313" key="3">
    <source>
        <dbReference type="Proteomes" id="UP001271007"/>
    </source>
</evidence>
<dbReference type="EMBL" id="JAWDJX010000038">
    <property type="protein sequence ID" value="KAK3049616.1"/>
    <property type="molecule type" value="Genomic_DNA"/>
</dbReference>
<dbReference type="PANTHER" id="PTHR38790">
    <property type="entry name" value="2EXR DOMAIN-CONTAINING PROTEIN-RELATED"/>
    <property type="match status" value="1"/>
</dbReference>
<proteinExistence type="predicted"/>
<comment type="caution">
    <text evidence="2">The sequence shown here is derived from an EMBL/GenBank/DDBJ whole genome shotgun (WGS) entry which is preliminary data.</text>
</comment>
<organism evidence="2 3">
    <name type="scientific">Extremus antarcticus</name>
    <dbReference type="NCBI Taxonomy" id="702011"/>
    <lineage>
        <taxon>Eukaryota</taxon>
        <taxon>Fungi</taxon>
        <taxon>Dikarya</taxon>
        <taxon>Ascomycota</taxon>
        <taxon>Pezizomycotina</taxon>
        <taxon>Dothideomycetes</taxon>
        <taxon>Dothideomycetidae</taxon>
        <taxon>Mycosphaerellales</taxon>
        <taxon>Extremaceae</taxon>
        <taxon>Extremus</taxon>
    </lineage>
</organism>